<dbReference type="Ensembl" id="ENSCMIT00000004946.1">
    <property type="protein sequence ID" value="ENSCMIP00000004770.1"/>
    <property type="gene ID" value="ENSCMIG00000002828.1"/>
</dbReference>
<feature type="transmembrane region" description="Helical" evidence="2">
    <location>
        <begin position="6"/>
        <end position="24"/>
    </location>
</feature>
<proteinExistence type="predicted"/>
<dbReference type="Proteomes" id="UP000314986">
    <property type="component" value="Unassembled WGS sequence"/>
</dbReference>
<dbReference type="AlphaFoldDB" id="A0A4W3GP84"/>
<accession>A0A4W3GP84</accession>
<evidence type="ECO:0000313" key="4">
    <source>
        <dbReference type="Proteomes" id="UP000314986"/>
    </source>
</evidence>
<reference evidence="4" key="3">
    <citation type="journal article" date="2014" name="Nature">
        <title>Elephant shark genome provides unique insights into gnathostome evolution.</title>
        <authorList>
            <consortium name="International Elephant Shark Genome Sequencing Consortium"/>
            <person name="Venkatesh B."/>
            <person name="Lee A.P."/>
            <person name="Ravi V."/>
            <person name="Maurya A.K."/>
            <person name="Lian M.M."/>
            <person name="Swann J.B."/>
            <person name="Ohta Y."/>
            <person name="Flajnik M.F."/>
            <person name="Sutoh Y."/>
            <person name="Kasahara M."/>
            <person name="Hoon S."/>
            <person name="Gangu V."/>
            <person name="Roy S.W."/>
            <person name="Irimia M."/>
            <person name="Korzh V."/>
            <person name="Kondrychyn I."/>
            <person name="Lim Z.W."/>
            <person name="Tay B.H."/>
            <person name="Tohari S."/>
            <person name="Kong K.W."/>
            <person name="Ho S."/>
            <person name="Lorente-Galdos B."/>
            <person name="Quilez J."/>
            <person name="Marques-Bonet T."/>
            <person name="Raney B.J."/>
            <person name="Ingham P.W."/>
            <person name="Tay A."/>
            <person name="Hillier L.W."/>
            <person name="Minx P."/>
            <person name="Boehm T."/>
            <person name="Wilson R.K."/>
            <person name="Brenner S."/>
            <person name="Warren W.C."/>
        </authorList>
    </citation>
    <scope>NUCLEOTIDE SEQUENCE [LARGE SCALE GENOMIC DNA]</scope>
</reference>
<name>A0A4W3GP84_CALMI</name>
<evidence type="ECO:0000256" key="1">
    <source>
        <dbReference type="SAM" id="MobiDB-lite"/>
    </source>
</evidence>
<feature type="region of interest" description="Disordered" evidence="1">
    <location>
        <begin position="26"/>
        <end position="63"/>
    </location>
</feature>
<reference evidence="3" key="4">
    <citation type="submission" date="2025-08" db="UniProtKB">
        <authorList>
            <consortium name="Ensembl"/>
        </authorList>
    </citation>
    <scope>IDENTIFICATION</scope>
</reference>
<evidence type="ECO:0000256" key="2">
    <source>
        <dbReference type="SAM" id="Phobius"/>
    </source>
</evidence>
<keyword evidence="2" id="KW-0812">Transmembrane</keyword>
<evidence type="ECO:0000313" key="3">
    <source>
        <dbReference type="Ensembl" id="ENSCMIP00000004770.1"/>
    </source>
</evidence>
<organism evidence="3 4">
    <name type="scientific">Callorhinchus milii</name>
    <name type="common">Ghost shark</name>
    <dbReference type="NCBI Taxonomy" id="7868"/>
    <lineage>
        <taxon>Eukaryota</taxon>
        <taxon>Metazoa</taxon>
        <taxon>Chordata</taxon>
        <taxon>Craniata</taxon>
        <taxon>Vertebrata</taxon>
        <taxon>Chondrichthyes</taxon>
        <taxon>Holocephali</taxon>
        <taxon>Chimaeriformes</taxon>
        <taxon>Callorhinchidae</taxon>
        <taxon>Callorhinchus</taxon>
    </lineage>
</organism>
<reference evidence="4" key="1">
    <citation type="journal article" date="2006" name="Science">
        <title>Ancient noncoding elements conserved in the human genome.</title>
        <authorList>
            <person name="Venkatesh B."/>
            <person name="Kirkness E.F."/>
            <person name="Loh Y.H."/>
            <person name="Halpern A.L."/>
            <person name="Lee A.P."/>
            <person name="Johnson J."/>
            <person name="Dandona N."/>
            <person name="Viswanathan L.D."/>
            <person name="Tay A."/>
            <person name="Venter J.C."/>
            <person name="Strausberg R.L."/>
            <person name="Brenner S."/>
        </authorList>
    </citation>
    <scope>NUCLEOTIDE SEQUENCE [LARGE SCALE GENOMIC DNA]</scope>
</reference>
<keyword evidence="4" id="KW-1185">Reference proteome</keyword>
<reference evidence="4" key="2">
    <citation type="journal article" date="2007" name="PLoS Biol.">
        <title>Survey sequencing and comparative analysis of the elephant shark (Callorhinchus milii) genome.</title>
        <authorList>
            <person name="Venkatesh B."/>
            <person name="Kirkness E.F."/>
            <person name="Loh Y.H."/>
            <person name="Halpern A.L."/>
            <person name="Lee A.P."/>
            <person name="Johnson J."/>
            <person name="Dandona N."/>
            <person name="Viswanathan L.D."/>
            <person name="Tay A."/>
            <person name="Venter J.C."/>
            <person name="Strausberg R.L."/>
            <person name="Brenner S."/>
        </authorList>
    </citation>
    <scope>NUCLEOTIDE SEQUENCE [LARGE SCALE GENOMIC DNA]</scope>
</reference>
<reference evidence="3" key="5">
    <citation type="submission" date="2025-09" db="UniProtKB">
        <authorList>
            <consortium name="Ensembl"/>
        </authorList>
    </citation>
    <scope>IDENTIFICATION</scope>
</reference>
<keyword evidence="2" id="KW-1133">Transmembrane helix</keyword>
<sequence>GAGANPGVVVIIIFLIGLFCFSSGQREGAKTSGSPSDLGKKRKQETETYPVPNRGEKEPSNKRVKAVSKLKRFSQSFQVSSVTPIIPTLSLPAPLAPHHLEDRVHNPLPPFEVFRGLAPPPPRPTSLVNLPALSLSLRSAGSGLLHVPRLARSTVGGQASCHLRPLGLASHSQLGIFLAAAEPEDRRLSRLLCLSALEQNRLSPGQVKELQAMERDLRERWG</sequence>
<protein>
    <submittedName>
        <fullName evidence="3">Uncharacterized protein</fullName>
    </submittedName>
</protein>
<keyword evidence="2" id="KW-0472">Membrane</keyword>
<dbReference type="InParanoid" id="A0A4W3GP84"/>